<evidence type="ECO:0000313" key="9">
    <source>
        <dbReference type="EMBL" id="EXX84853.1"/>
    </source>
</evidence>
<feature type="transmembrane region" description="Helical" evidence="7">
    <location>
        <begin position="140"/>
        <end position="158"/>
    </location>
</feature>
<dbReference type="InterPro" id="IPR036259">
    <property type="entry name" value="MFS_trans_sf"/>
</dbReference>
<feature type="non-terminal residue" evidence="9">
    <location>
        <position position="432"/>
    </location>
</feature>
<comment type="caution">
    <text evidence="9">The sequence shown here is derived from an EMBL/GenBank/DDBJ whole genome shotgun (WGS) entry which is preliminary data.</text>
</comment>
<dbReference type="AlphaFoldDB" id="A0A9W5RYV4"/>
<keyword evidence="10" id="KW-1185">Reference proteome</keyword>
<sequence>MEHLDHRKKLTIMSAVIAAMLFAALNQTIISTALPRIVERLGGMEYYSWVFTVFMLTTSITTILVGKLSDIYGRKPFILIGIGVFVLGSLLCGLSGTIIQLIIYRGIQGLGAGMIMSTAFTVIGDLFAPRERGKWQGTMSAAFGLASVFGPTLGGYIVDHMEWHWVFWVFLPFGIIAFVMIWALFPKVPRRQGETVDYAGSLFLALTMVPALLAFTWAGTKYEWNSAMILSLLAAAAVMLLVFILVERRASSPVLPLGLFGNSIFTVSNAASFLLGAGMFGAIMYMPWFVQGVMGTSATMSGYVTMPMTLSLVLGSAIGGSITTRTGKYKLLALSGVVIMSLGMYLLSTMGLGTSTFEAIIYMIVTGLGLGVAMPVYTLTVQNAVDQRLLGVATASSQLFRSLGGTIGVSMMSTVLANRLASRMQEAASGAA</sequence>
<evidence type="ECO:0000313" key="10">
    <source>
        <dbReference type="Proteomes" id="UP000053750"/>
    </source>
</evidence>
<dbReference type="OrthoDB" id="9816041at2"/>
<keyword evidence="6 7" id="KW-0472">Membrane</keyword>
<dbReference type="PRINTS" id="PR01036">
    <property type="entry name" value="TCRTETB"/>
</dbReference>
<dbReference type="InterPro" id="IPR011701">
    <property type="entry name" value="MFS"/>
</dbReference>
<feature type="transmembrane region" description="Helical" evidence="7">
    <location>
        <begin position="77"/>
        <end position="103"/>
    </location>
</feature>
<feature type="transmembrane region" description="Helical" evidence="7">
    <location>
        <begin position="109"/>
        <end position="128"/>
    </location>
</feature>
<feature type="transmembrane region" description="Helical" evidence="7">
    <location>
        <begin position="197"/>
        <end position="218"/>
    </location>
</feature>
<feature type="domain" description="Major facilitator superfamily (MFS) profile" evidence="8">
    <location>
        <begin position="12"/>
        <end position="432"/>
    </location>
</feature>
<dbReference type="InterPro" id="IPR005829">
    <property type="entry name" value="Sugar_transporter_CS"/>
</dbReference>
<dbReference type="Pfam" id="PF07690">
    <property type="entry name" value="MFS_1"/>
    <property type="match status" value="2"/>
</dbReference>
<dbReference type="NCBIfam" id="TIGR00711">
    <property type="entry name" value="efflux_EmrB"/>
    <property type="match status" value="1"/>
</dbReference>
<dbReference type="GO" id="GO:0005886">
    <property type="term" value="C:plasma membrane"/>
    <property type="evidence" value="ECO:0007669"/>
    <property type="project" value="UniProtKB-SubCell"/>
</dbReference>
<feature type="transmembrane region" description="Helical" evidence="7">
    <location>
        <begin position="12"/>
        <end position="34"/>
    </location>
</feature>
<dbReference type="RefSeq" id="WP_036585327.1">
    <property type="nucleotide sequence ID" value="NZ_KK082184.1"/>
</dbReference>
<feature type="transmembrane region" description="Helical" evidence="7">
    <location>
        <begin position="359"/>
        <end position="379"/>
    </location>
</feature>
<keyword evidence="3" id="KW-1003">Cell membrane</keyword>
<evidence type="ECO:0000256" key="7">
    <source>
        <dbReference type="SAM" id="Phobius"/>
    </source>
</evidence>
<dbReference type="PROSITE" id="PS50850">
    <property type="entry name" value="MFS"/>
    <property type="match status" value="1"/>
</dbReference>
<evidence type="ECO:0000256" key="2">
    <source>
        <dbReference type="ARBA" id="ARBA00022448"/>
    </source>
</evidence>
<dbReference type="Proteomes" id="UP000053750">
    <property type="component" value="Unassembled WGS sequence"/>
</dbReference>
<dbReference type="InterPro" id="IPR004638">
    <property type="entry name" value="EmrB-like"/>
</dbReference>
<dbReference type="FunFam" id="1.20.1720.10:FF:000004">
    <property type="entry name" value="EmrB/QacA family drug resistance transporter"/>
    <property type="match status" value="1"/>
</dbReference>
<keyword evidence="5 7" id="KW-1133">Transmembrane helix</keyword>
<feature type="transmembrane region" description="Helical" evidence="7">
    <location>
        <begin position="300"/>
        <end position="319"/>
    </location>
</feature>
<keyword evidence="4 7" id="KW-0812">Transmembrane</keyword>
<dbReference type="SUPFAM" id="SSF103473">
    <property type="entry name" value="MFS general substrate transporter"/>
    <property type="match status" value="2"/>
</dbReference>
<dbReference type="Gene3D" id="1.20.1250.20">
    <property type="entry name" value="MFS general substrate transporter like domains"/>
    <property type="match status" value="1"/>
</dbReference>
<dbReference type="PANTHER" id="PTHR23501">
    <property type="entry name" value="MAJOR FACILITATOR SUPERFAMILY"/>
    <property type="match status" value="1"/>
</dbReference>
<evidence type="ECO:0000256" key="1">
    <source>
        <dbReference type="ARBA" id="ARBA00004651"/>
    </source>
</evidence>
<dbReference type="PANTHER" id="PTHR23501:SF197">
    <property type="entry name" value="COMD"/>
    <property type="match status" value="1"/>
</dbReference>
<evidence type="ECO:0000256" key="6">
    <source>
        <dbReference type="ARBA" id="ARBA00023136"/>
    </source>
</evidence>
<dbReference type="EMBL" id="JFHU01000258">
    <property type="protein sequence ID" value="EXX84853.1"/>
    <property type="molecule type" value="Genomic_DNA"/>
</dbReference>
<name>A0A9W5RYV4_9BACL</name>
<feature type="transmembrane region" description="Helical" evidence="7">
    <location>
        <begin position="267"/>
        <end position="288"/>
    </location>
</feature>
<dbReference type="InterPro" id="IPR020846">
    <property type="entry name" value="MFS_dom"/>
</dbReference>
<feature type="transmembrane region" description="Helical" evidence="7">
    <location>
        <begin position="164"/>
        <end position="185"/>
    </location>
</feature>
<gene>
    <name evidence="9" type="ORF">BG53_10235</name>
</gene>
<proteinExistence type="predicted"/>
<feature type="transmembrane region" description="Helical" evidence="7">
    <location>
        <begin position="46"/>
        <end position="65"/>
    </location>
</feature>
<evidence type="ECO:0000259" key="8">
    <source>
        <dbReference type="PROSITE" id="PS50850"/>
    </source>
</evidence>
<comment type="subcellular location">
    <subcellularLocation>
        <location evidence="1">Cell membrane</location>
        <topology evidence="1">Multi-pass membrane protein</topology>
    </subcellularLocation>
</comment>
<dbReference type="GO" id="GO:0022857">
    <property type="term" value="F:transmembrane transporter activity"/>
    <property type="evidence" value="ECO:0007669"/>
    <property type="project" value="InterPro"/>
</dbReference>
<feature type="transmembrane region" description="Helical" evidence="7">
    <location>
        <begin position="224"/>
        <end position="246"/>
    </location>
</feature>
<dbReference type="Gene3D" id="1.20.1720.10">
    <property type="entry name" value="Multidrug resistance protein D"/>
    <property type="match status" value="1"/>
</dbReference>
<dbReference type="CDD" id="cd17502">
    <property type="entry name" value="MFS_Azr1_MDR_like"/>
    <property type="match status" value="1"/>
</dbReference>
<feature type="transmembrane region" description="Helical" evidence="7">
    <location>
        <begin position="331"/>
        <end position="353"/>
    </location>
</feature>
<organism evidence="9 10">
    <name type="scientific">Paenibacillus darwinianus</name>
    <dbReference type="NCBI Taxonomy" id="1380763"/>
    <lineage>
        <taxon>Bacteria</taxon>
        <taxon>Bacillati</taxon>
        <taxon>Bacillota</taxon>
        <taxon>Bacilli</taxon>
        <taxon>Bacillales</taxon>
        <taxon>Paenibacillaceae</taxon>
        <taxon>Paenibacillus</taxon>
    </lineage>
</organism>
<evidence type="ECO:0000256" key="5">
    <source>
        <dbReference type="ARBA" id="ARBA00022989"/>
    </source>
</evidence>
<dbReference type="PROSITE" id="PS00216">
    <property type="entry name" value="SUGAR_TRANSPORT_1"/>
    <property type="match status" value="1"/>
</dbReference>
<accession>A0A9W5RYV4</accession>
<keyword evidence="2" id="KW-0813">Transport</keyword>
<evidence type="ECO:0000256" key="4">
    <source>
        <dbReference type="ARBA" id="ARBA00022692"/>
    </source>
</evidence>
<reference evidence="9 10" key="1">
    <citation type="submission" date="2014-02" db="EMBL/GenBank/DDBJ databases">
        <title>Genome sequence of Paenibacillus darwinianus reveals adaptive mechanisms for survival in Antarctic soils.</title>
        <authorList>
            <person name="Dsouza M."/>
            <person name="Taylor M.W."/>
            <person name="Turner S.J."/>
            <person name="Aislabie J."/>
        </authorList>
    </citation>
    <scope>NUCLEOTIDE SEQUENCE [LARGE SCALE GENOMIC DNA]</scope>
    <source>
        <strain evidence="9 10">CE1</strain>
    </source>
</reference>
<evidence type="ECO:0000256" key="3">
    <source>
        <dbReference type="ARBA" id="ARBA00022475"/>
    </source>
</evidence>
<protein>
    <submittedName>
        <fullName evidence="9">MFS transporter</fullName>
    </submittedName>
</protein>